<protein>
    <submittedName>
        <fullName evidence="2">Uncharacterized protein</fullName>
    </submittedName>
</protein>
<proteinExistence type="predicted"/>
<reference evidence="2 3" key="1">
    <citation type="journal article" date="2010" name="Genome Biol. Evol.">
        <title>The sequence of a 1.8-mb bacterial linear plasmid reveals a rich evolutionary reservoir of secondary metabolic pathways.</title>
        <authorList>
            <person name="Medema M.H."/>
            <person name="Trefzer A."/>
            <person name="Kovalchuk A."/>
            <person name="van den Berg M."/>
            <person name="Mueller U."/>
            <person name="Heijne W."/>
            <person name="Wu L."/>
            <person name="Alam M.T."/>
            <person name="Ronning C.M."/>
            <person name="Nierman W.C."/>
            <person name="Bovenberg R.A.L."/>
            <person name="Breitling R."/>
            <person name="Takano E."/>
        </authorList>
    </citation>
    <scope>NUCLEOTIDE SEQUENCE [LARGE SCALE GENOMIC DNA]</scope>
    <source>
        <strain evidence="3">ATCC 27064 / DSM 738 / JCM 4710 / NBRC 13307 / NCIMB 12785 / NRRL 3585 / VKM Ac-602</strain>
    </source>
</reference>
<sequence length="43" mass="4638">MRGPRGDPFRTGIDDQDGTGSGESSEICANTHQAGFIYEDGYE</sequence>
<feature type="compositionally biased region" description="Polar residues" evidence="1">
    <location>
        <begin position="22"/>
        <end position="33"/>
    </location>
</feature>
<organism evidence="2 3">
    <name type="scientific">Streptomyces clavuligerus</name>
    <dbReference type="NCBI Taxonomy" id="1901"/>
    <lineage>
        <taxon>Bacteria</taxon>
        <taxon>Bacillati</taxon>
        <taxon>Actinomycetota</taxon>
        <taxon>Actinomycetes</taxon>
        <taxon>Kitasatosporales</taxon>
        <taxon>Streptomycetaceae</taxon>
        <taxon>Streptomyces</taxon>
    </lineage>
</organism>
<dbReference type="AlphaFoldDB" id="B5H3R5"/>
<gene>
    <name evidence="2" type="ORF">SCLAV_3773</name>
</gene>
<dbReference type="Proteomes" id="UP000002357">
    <property type="component" value="Chromosome"/>
</dbReference>
<evidence type="ECO:0000313" key="2">
    <source>
        <dbReference type="EMBL" id="EFG08845.1"/>
    </source>
</evidence>
<keyword evidence="3" id="KW-1185">Reference proteome</keyword>
<name>B5H3R5_STRCL</name>
<evidence type="ECO:0000313" key="3">
    <source>
        <dbReference type="Proteomes" id="UP000002357"/>
    </source>
</evidence>
<feature type="region of interest" description="Disordered" evidence="1">
    <location>
        <begin position="1"/>
        <end position="43"/>
    </location>
</feature>
<dbReference type="EMBL" id="CM000913">
    <property type="protein sequence ID" value="EFG08845.1"/>
    <property type="molecule type" value="Genomic_DNA"/>
</dbReference>
<evidence type="ECO:0000256" key="1">
    <source>
        <dbReference type="SAM" id="MobiDB-lite"/>
    </source>
</evidence>
<accession>B5H3R5</accession>